<comment type="caution">
    <text evidence="1">The sequence shown here is derived from an EMBL/GenBank/DDBJ whole genome shotgun (WGS) entry which is preliminary data.</text>
</comment>
<gene>
    <name evidence="1" type="ORF">NQ318_007680</name>
</gene>
<evidence type="ECO:0000313" key="1">
    <source>
        <dbReference type="EMBL" id="KAJ8939049.1"/>
    </source>
</evidence>
<evidence type="ECO:0000313" key="2">
    <source>
        <dbReference type="Proteomes" id="UP001162162"/>
    </source>
</evidence>
<dbReference type="Proteomes" id="UP001162162">
    <property type="component" value="Unassembled WGS sequence"/>
</dbReference>
<keyword evidence="2" id="KW-1185">Reference proteome</keyword>
<name>A0AAV8XKK5_9CUCU</name>
<sequence length="70" mass="8573">MMFSSQKENLFVLTLLWLEHREVEQLVNNIKHVAEQFLYHWKTFPIVLPSPVSHMRIIFHFSNIIRRIIR</sequence>
<dbReference type="AlphaFoldDB" id="A0AAV8XKK5"/>
<accession>A0AAV8XKK5</accession>
<reference evidence="1" key="1">
    <citation type="journal article" date="2023" name="Insect Mol. Biol.">
        <title>Genome sequencing provides insights into the evolution of gene families encoding plant cell wall-degrading enzymes in longhorned beetles.</title>
        <authorList>
            <person name="Shin N.R."/>
            <person name="Okamura Y."/>
            <person name="Kirsch R."/>
            <person name="Pauchet Y."/>
        </authorList>
    </citation>
    <scope>NUCLEOTIDE SEQUENCE</scope>
    <source>
        <strain evidence="1">AMC_N1</strain>
    </source>
</reference>
<proteinExistence type="predicted"/>
<dbReference type="EMBL" id="JAPWTK010000511">
    <property type="protein sequence ID" value="KAJ8939049.1"/>
    <property type="molecule type" value="Genomic_DNA"/>
</dbReference>
<protein>
    <submittedName>
        <fullName evidence="1">Uncharacterized protein</fullName>
    </submittedName>
</protein>
<organism evidence="1 2">
    <name type="scientific">Aromia moschata</name>
    <dbReference type="NCBI Taxonomy" id="1265417"/>
    <lineage>
        <taxon>Eukaryota</taxon>
        <taxon>Metazoa</taxon>
        <taxon>Ecdysozoa</taxon>
        <taxon>Arthropoda</taxon>
        <taxon>Hexapoda</taxon>
        <taxon>Insecta</taxon>
        <taxon>Pterygota</taxon>
        <taxon>Neoptera</taxon>
        <taxon>Endopterygota</taxon>
        <taxon>Coleoptera</taxon>
        <taxon>Polyphaga</taxon>
        <taxon>Cucujiformia</taxon>
        <taxon>Chrysomeloidea</taxon>
        <taxon>Cerambycidae</taxon>
        <taxon>Cerambycinae</taxon>
        <taxon>Callichromatini</taxon>
        <taxon>Aromia</taxon>
    </lineage>
</organism>